<feature type="compositionally biased region" description="Low complexity" evidence="5">
    <location>
        <begin position="38"/>
        <end position="49"/>
    </location>
</feature>
<dbReference type="OrthoDB" id="8663148at2"/>
<dbReference type="InterPro" id="IPR050490">
    <property type="entry name" value="Bact_solute-bd_prot1"/>
</dbReference>
<dbReference type="EMBL" id="VFMM01000001">
    <property type="protein sequence ID" value="TQJ16040.1"/>
    <property type="molecule type" value="Genomic_DNA"/>
</dbReference>
<dbReference type="PANTHER" id="PTHR43649:SF31">
    <property type="entry name" value="SN-GLYCEROL-3-PHOSPHATE-BINDING PERIPLASMIC PROTEIN UGPB"/>
    <property type="match status" value="1"/>
</dbReference>
<keyword evidence="4 6" id="KW-0732">Signal</keyword>
<evidence type="ECO:0000313" key="8">
    <source>
        <dbReference type="Proteomes" id="UP000316298"/>
    </source>
</evidence>
<dbReference type="InterPro" id="IPR022386">
    <property type="entry name" value="Chitin_NgcE"/>
</dbReference>
<evidence type="ECO:0000313" key="7">
    <source>
        <dbReference type="EMBL" id="TQJ16040.1"/>
    </source>
</evidence>
<protein>
    <submittedName>
        <fullName evidence="7">Carbohydrate ABC transporter substrate-binding protein (CUT1 family)</fullName>
    </submittedName>
</protein>
<dbReference type="AlphaFoldDB" id="A0A542EL17"/>
<evidence type="ECO:0000256" key="4">
    <source>
        <dbReference type="ARBA" id="ARBA00022729"/>
    </source>
</evidence>
<dbReference type="Pfam" id="PF01547">
    <property type="entry name" value="SBP_bac_1"/>
    <property type="match status" value="1"/>
</dbReference>
<feature type="signal peptide" evidence="6">
    <location>
        <begin position="1"/>
        <end position="30"/>
    </location>
</feature>
<evidence type="ECO:0000256" key="2">
    <source>
        <dbReference type="ARBA" id="ARBA00008520"/>
    </source>
</evidence>
<proteinExistence type="inferred from homology"/>
<sequence>MSETSKIGRRSLLRGSLAAAAVLPLGGALASCATSGNNNNSNSGSQQGGTKSADNPFGMADKSTVDAVIFNGGYGYDYVSFAANIVQQKHSGSTVKVSPSTQIAQQLQPRFVGGNPPDLIDNSGANQIGFNTILDQLETLDDVFEANNYEGKKIADTLYPGAKNPGTFDGKFVAMNYVLTLYGLWYSDSLFKANGWTPPKTYDELLDLGAKAKAKGKYLFVWGKEAATYYHTLAVDSAIKEGGDEVRLALENLKENCWSLPQLQGVFKAMETMVKNGYFVPGGAGTQFTAAQAKWSNDQQAILYPSGSWIENEMKKATKAGFDMKGIPEPTLTSSPKLPWESLRSAAGEPFIVPSKGKNVAGGKELLRAMLSKDAATNFAKTRLAPTIVKGLVPADGFGSTALQSQTQMLDAAGTNVFDYQVFGLYGMNTDQLVVWNSFLSGQLDAAGLTKGLQQITDKVRNDSSIKKIPVTK</sequence>
<dbReference type="NCBIfam" id="TIGR03851">
    <property type="entry name" value="chitin_NgcE"/>
    <property type="match status" value="1"/>
</dbReference>
<gene>
    <name evidence="7" type="ORF">FB475_0126</name>
</gene>
<feature type="region of interest" description="Disordered" evidence="5">
    <location>
        <begin position="38"/>
        <end position="57"/>
    </location>
</feature>
<feature type="chain" id="PRO_5022157127" evidence="6">
    <location>
        <begin position="31"/>
        <end position="473"/>
    </location>
</feature>
<comment type="caution">
    <text evidence="7">The sequence shown here is derived from an EMBL/GenBank/DDBJ whole genome shotgun (WGS) entry which is preliminary data.</text>
</comment>
<dbReference type="Gene3D" id="3.40.190.10">
    <property type="entry name" value="Periplasmic binding protein-like II"/>
    <property type="match status" value="2"/>
</dbReference>
<dbReference type="PROSITE" id="PS51318">
    <property type="entry name" value="TAT"/>
    <property type="match status" value="1"/>
</dbReference>
<comment type="similarity">
    <text evidence="2">Belongs to the bacterial solute-binding protein 1 family.</text>
</comment>
<dbReference type="InterPro" id="IPR006311">
    <property type="entry name" value="TAT_signal"/>
</dbReference>
<keyword evidence="3" id="KW-0813">Transport</keyword>
<accession>A0A542EL17</accession>
<dbReference type="PANTHER" id="PTHR43649">
    <property type="entry name" value="ARABINOSE-BINDING PROTEIN-RELATED"/>
    <property type="match status" value="1"/>
</dbReference>
<reference evidence="7 8" key="1">
    <citation type="submission" date="2019-06" db="EMBL/GenBank/DDBJ databases">
        <title>Sequencing the genomes of 1000 actinobacteria strains.</title>
        <authorList>
            <person name="Klenk H.-P."/>
        </authorList>
    </citation>
    <scope>NUCLEOTIDE SEQUENCE [LARGE SCALE GENOMIC DNA]</scope>
    <source>
        <strain evidence="7 8">DSM 17305</strain>
    </source>
</reference>
<evidence type="ECO:0000256" key="1">
    <source>
        <dbReference type="ARBA" id="ARBA00004196"/>
    </source>
</evidence>
<evidence type="ECO:0000256" key="5">
    <source>
        <dbReference type="SAM" id="MobiDB-lite"/>
    </source>
</evidence>
<evidence type="ECO:0000256" key="3">
    <source>
        <dbReference type="ARBA" id="ARBA00022448"/>
    </source>
</evidence>
<keyword evidence="8" id="KW-1185">Reference proteome</keyword>
<dbReference type="PROSITE" id="PS51257">
    <property type="entry name" value="PROKAR_LIPOPROTEIN"/>
    <property type="match status" value="1"/>
</dbReference>
<dbReference type="RefSeq" id="WP_141851483.1">
    <property type="nucleotide sequence ID" value="NZ_BAAAKA010000008.1"/>
</dbReference>
<dbReference type="InterPro" id="IPR006059">
    <property type="entry name" value="SBP"/>
</dbReference>
<evidence type="ECO:0000256" key="6">
    <source>
        <dbReference type="SAM" id="SignalP"/>
    </source>
</evidence>
<name>A0A542EL17_9ACTN</name>
<comment type="subcellular location">
    <subcellularLocation>
        <location evidence="1">Cell envelope</location>
    </subcellularLocation>
</comment>
<organism evidence="7 8">
    <name type="scientific">Kribbella jejuensis</name>
    <dbReference type="NCBI Taxonomy" id="236068"/>
    <lineage>
        <taxon>Bacteria</taxon>
        <taxon>Bacillati</taxon>
        <taxon>Actinomycetota</taxon>
        <taxon>Actinomycetes</taxon>
        <taxon>Propionibacteriales</taxon>
        <taxon>Kribbellaceae</taxon>
        <taxon>Kribbella</taxon>
    </lineage>
</organism>
<dbReference type="GO" id="GO:0030313">
    <property type="term" value="C:cell envelope"/>
    <property type="evidence" value="ECO:0007669"/>
    <property type="project" value="UniProtKB-SubCell"/>
</dbReference>
<dbReference type="SUPFAM" id="SSF53850">
    <property type="entry name" value="Periplasmic binding protein-like II"/>
    <property type="match status" value="1"/>
</dbReference>
<dbReference type="Proteomes" id="UP000316298">
    <property type="component" value="Unassembled WGS sequence"/>
</dbReference>